<organism evidence="7 8">
    <name type="scientific">Muntiacus muntjak</name>
    <name type="common">Barking deer</name>
    <name type="synonym">Indian muntjac</name>
    <dbReference type="NCBI Taxonomy" id="9888"/>
    <lineage>
        <taxon>Eukaryota</taxon>
        <taxon>Metazoa</taxon>
        <taxon>Chordata</taxon>
        <taxon>Craniata</taxon>
        <taxon>Vertebrata</taxon>
        <taxon>Euteleostomi</taxon>
        <taxon>Mammalia</taxon>
        <taxon>Eutheria</taxon>
        <taxon>Laurasiatheria</taxon>
        <taxon>Artiodactyla</taxon>
        <taxon>Ruminantia</taxon>
        <taxon>Pecora</taxon>
        <taxon>Cervidae</taxon>
        <taxon>Muntiacinae</taxon>
        <taxon>Muntiacus</taxon>
    </lineage>
</organism>
<dbReference type="PANTHER" id="PTHR11241">
    <property type="entry name" value="DEOXYURIDINE 5'-TRIPHOSPHATE NUCLEOTIDOHYDROLASE"/>
    <property type="match status" value="1"/>
</dbReference>
<comment type="function">
    <text evidence="5">Involved in nucleotide metabolism via production of dUMP, the immediate precursor of thymidine nucleotides, and decreases the intracellular concentration of dUTP so that uracil cannot be incorporated into DNA.</text>
</comment>
<proteinExistence type="inferred from homology"/>
<dbReference type="Gene3D" id="2.70.40.10">
    <property type="match status" value="1"/>
</dbReference>
<dbReference type="InterPro" id="IPR008181">
    <property type="entry name" value="dUTPase"/>
</dbReference>
<keyword evidence="4 5" id="KW-0546">Nucleotide metabolism</keyword>
<keyword evidence="5" id="KW-0479">Metal-binding</keyword>
<dbReference type="EC" id="3.6.1.23" evidence="5"/>
<evidence type="ECO:0000259" key="6">
    <source>
        <dbReference type="Pfam" id="PF00692"/>
    </source>
</evidence>
<sequence length="80" mass="9111">MGSVCDSGYDLYKVHDYTVPLMEKVLVKTNIQIALPSGCYGREAPHSDLAKHFIRNEDYRIVSVVLFNFGKEKFEVKKGD</sequence>
<gene>
    <name evidence="7" type="ORF">FD754_016022</name>
</gene>
<evidence type="ECO:0000313" key="7">
    <source>
        <dbReference type="EMBL" id="KAB0351165.1"/>
    </source>
</evidence>
<feature type="domain" description="dUTPase-like" evidence="6">
    <location>
        <begin position="6"/>
        <end position="80"/>
    </location>
</feature>
<keyword evidence="3 5" id="KW-0378">Hydrolase</keyword>
<dbReference type="PANTHER" id="PTHR11241:SF0">
    <property type="entry name" value="DEOXYURIDINE 5'-TRIPHOSPHATE NUCLEOTIDOHYDROLASE"/>
    <property type="match status" value="1"/>
</dbReference>
<dbReference type="CDD" id="cd07557">
    <property type="entry name" value="trimeric_dUTPase"/>
    <property type="match status" value="1"/>
</dbReference>
<dbReference type="Proteomes" id="UP000326458">
    <property type="component" value="Unassembled WGS sequence"/>
</dbReference>
<name>A0A5N3VS41_MUNMU</name>
<comment type="pathway">
    <text evidence="1 5">Pyrimidine metabolism; dUMP biosynthesis; dUMP from dCTP (dUTP route): step 2/2.</text>
</comment>
<dbReference type="InterPro" id="IPR029054">
    <property type="entry name" value="dUTPase-like"/>
</dbReference>
<evidence type="ECO:0000313" key="8">
    <source>
        <dbReference type="Proteomes" id="UP000326458"/>
    </source>
</evidence>
<dbReference type="GO" id="GO:0004170">
    <property type="term" value="F:dUTP diphosphatase activity"/>
    <property type="evidence" value="ECO:0007669"/>
    <property type="project" value="UniProtKB-UniRule"/>
</dbReference>
<dbReference type="SUPFAM" id="SSF51283">
    <property type="entry name" value="dUTPase-like"/>
    <property type="match status" value="1"/>
</dbReference>
<comment type="cofactor">
    <cofactor evidence="5">
        <name>Mg(2+)</name>
        <dbReference type="ChEBI" id="CHEBI:18420"/>
    </cofactor>
</comment>
<keyword evidence="8" id="KW-1185">Reference proteome</keyword>
<dbReference type="Pfam" id="PF00692">
    <property type="entry name" value="dUTPase"/>
    <property type="match status" value="1"/>
</dbReference>
<evidence type="ECO:0000256" key="4">
    <source>
        <dbReference type="ARBA" id="ARBA00023080"/>
    </source>
</evidence>
<dbReference type="EMBL" id="VCEA01000002">
    <property type="protein sequence ID" value="KAB0351165.1"/>
    <property type="molecule type" value="Genomic_DNA"/>
</dbReference>
<dbReference type="InterPro" id="IPR036157">
    <property type="entry name" value="dUTPase-like_sf"/>
</dbReference>
<evidence type="ECO:0000256" key="5">
    <source>
        <dbReference type="RuleBase" id="RU367024"/>
    </source>
</evidence>
<dbReference type="InterPro" id="IPR033704">
    <property type="entry name" value="dUTPase_trimeric"/>
</dbReference>
<reference evidence="7 8" key="1">
    <citation type="submission" date="2019-06" db="EMBL/GenBank/DDBJ databases">
        <title>Discovery of a novel chromosome fission-fusion reversal in muntjac.</title>
        <authorList>
            <person name="Mudd A.B."/>
            <person name="Bredeson J.V."/>
            <person name="Baum R."/>
            <person name="Hockemeyer D."/>
            <person name="Rokhsar D.S."/>
        </authorList>
    </citation>
    <scope>NUCLEOTIDE SEQUENCE [LARGE SCALE GENOMIC DNA]</scope>
    <source>
        <strain evidence="7">UTSW_UCB_Mm</strain>
        <tissue evidence="7">Fibroblast cell line</tissue>
    </source>
</reference>
<protein>
    <recommendedName>
        <fullName evidence="5">Deoxyuridine 5'-triphosphate nucleotidohydrolase</fullName>
        <shortName evidence="5">dUTPase</shortName>
        <ecNumber evidence="5">3.6.1.23</ecNumber>
    </recommendedName>
    <alternativeName>
        <fullName evidence="5">dUTP pyrophosphatase</fullName>
    </alternativeName>
</protein>
<accession>A0A5N3VS41</accession>
<evidence type="ECO:0000256" key="1">
    <source>
        <dbReference type="ARBA" id="ARBA00005142"/>
    </source>
</evidence>
<dbReference type="AlphaFoldDB" id="A0A5N3VS41"/>
<dbReference type="UniPathway" id="UPA00610">
    <property type="reaction ID" value="UER00666"/>
</dbReference>
<dbReference type="GO" id="GO:0006226">
    <property type="term" value="P:dUMP biosynthetic process"/>
    <property type="evidence" value="ECO:0007669"/>
    <property type="project" value="UniProtKB-UniRule"/>
</dbReference>
<dbReference type="GO" id="GO:0046081">
    <property type="term" value="P:dUTP catabolic process"/>
    <property type="evidence" value="ECO:0007669"/>
    <property type="project" value="UniProtKB-UniRule"/>
</dbReference>
<comment type="caution">
    <text evidence="7">The sequence shown here is derived from an EMBL/GenBank/DDBJ whole genome shotgun (WGS) entry which is preliminary data.</text>
</comment>
<comment type="catalytic activity">
    <reaction evidence="5">
        <text>dUTP + H2O = dUMP + diphosphate + H(+)</text>
        <dbReference type="Rhea" id="RHEA:10248"/>
        <dbReference type="ChEBI" id="CHEBI:15377"/>
        <dbReference type="ChEBI" id="CHEBI:15378"/>
        <dbReference type="ChEBI" id="CHEBI:33019"/>
        <dbReference type="ChEBI" id="CHEBI:61555"/>
        <dbReference type="ChEBI" id="CHEBI:246422"/>
        <dbReference type="EC" id="3.6.1.23"/>
    </reaction>
</comment>
<evidence type="ECO:0000256" key="3">
    <source>
        <dbReference type="ARBA" id="ARBA00022801"/>
    </source>
</evidence>
<evidence type="ECO:0000256" key="2">
    <source>
        <dbReference type="ARBA" id="ARBA00006581"/>
    </source>
</evidence>
<comment type="similarity">
    <text evidence="2 5">Belongs to the dUTPase family.</text>
</comment>
<dbReference type="GO" id="GO:0000287">
    <property type="term" value="F:magnesium ion binding"/>
    <property type="evidence" value="ECO:0007669"/>
    <property type="project" value="UniProtKB-UniRule"/>
</dbReference>
<keyword evidence="5" id="KW-0460">Magnesium</keyword>